<keyword evidence="6" id="KW-1185">Reference proteome</keyword>
<name>A0ABY8J0I5_9BACI</name>
<protein>
    <submittedName>
        <fullName evidence="5">TetR/AcrR family transcriptional regulator</fullName>
    </submittedName>
</protein>
<evidence type="ECO:0000259" key="4">
    <source>
        <dbReference type="PROSITE" id="PS50977"/>
    </source>
</evidence>
<dbReference type="PRINTS" id="PR00455">
    <property type="entry name" value="HTHTETR"/>
</dbReference>
<organism evidence="5 6">
    <name type="scientific">Halobacillus naozhouensis</name>
    <dbReference type="NCBI Taxonomy" id="554880"/>
    <lineage>
        <taxon>Bacteria</taxon>
        <taxon>Bacillati</taxon>
        <taxon>Bacillota</taxon>
        <taxon>Bacilli</taxon>
        <taxon>Bacillales</taxon>
        <taxon>Bacillaceae</taxon>
        <taxon>Halobacillus</taxon>
    </lineage>
</organism>
<dbReference type="RefSeq" id="WP_283077967.1">
    <property type="nucleotide sequence ID" value="NZ_CP121671.1"/>
</dbReference>
<dbReference type="InterPro" id="IPR036271">
    <property type="entry name" value="Tet_transcr_reg_TetR-rel_C_sf"/>
</dbReference>
<dbReference type="Gene3D" id="1.10.357.10">
    <property type="entry name" value="Tetracycline Repressor, domain 2"/>
    <property type="match status" value="1"/>
</dbReference>
<proteinExistence type="predicted"/>
<evidence type="ECO:0000313" key="5">
    <source>
        <dbReference type="EMBL" id="WFT76007.1"/>
    </source>
</evidence>
<sequence length="200" mass="22622">MGPRGRKKGSVGVESKECLLSIAAEEFAEKGYYKTTISTIVKRAGFSQPTFYLYFTSKEHIYSELVQSFQEKLKQLTSASRLEPALDTNSLPERITTSLSSIFQFFTDYPHLTKIGFYESEEATNIKQAMADQIHENLISEQQNNYFSSHLNMELIAQVLVGAIERLTITKLFSNEATSAGLAKEIVDFFLYGMVPRETK</sequence>
<gene>
    <name evidence="5" type="ORF">P9989_06495</name>
</gene>
<dbReference type="InterPro" id="IPR050624">
    <property type="entry name" value="HTH-type_Tx_Regulator"/>
</dbReference>
<dbReference type="Pfam" id="PF00440">
    <property type="entry name" value="TetR_N"/>
    <property type="match status" value="1"/>
</dbReference>
<dbReference type="InterPro" id="IPR009057">
    <property type="entry name" value="Homeodomain-like_sf"/>
</dbReference>
<dbReference type="PROSITE" id="PS50977">
    <property type="entry name" value="HTH_TETR_2"/>
    <property type="match status" value="1"/>
</dbReference>
<feature type="domain" description="HTH tetR-type" evidence="4">
    <location>
        <begin position="13"/>
        <end position="73"/>
    </location>
</feature>
<dbReference type="PANTHER" id="PTHR43479:SF8">
    <property type="entry name" value="TRANSCRIPTIONAL REGULATOR, TETR FAMILY"/>
    <property type="match status" value="1"/>
</dbReference>
<dbReference type="PANTHER" id="PTHR43479">
    <property type="entry name" value="ACREF/ENVCD OPERON REPRESSOR-RELATED"/>
    <property type="match status" value="1"/>
</dbReference>
<dbReference type="SUPFAM" id="SSF46689">
    <property type="entry name" value="Homeodomain-like"/>
    <property type="match status" value="1"/>
</dbReference>
<dbReference type="Proteomes" id="UP001221597">
    <property type="component" value="Chromosome"/>
</dbReference>
<dbReference type="SUPFAM" id="SSF48498">
    <property type="entry name" value="Tetracyclin repressor-like, C-terminal domain"/>
    <property type="match status" value="1"/>
</dbReference>
<evidence type="ECO:0000256" key="1">
    <source>
        <dbReference type="ARBA" id="ARBA00022491"/>
    </source>
</evidence>
<evidence type="ECO:0000256" key="3">
    <source>
        <dbReference type="PROSITE-ProRule" id="PRU00335"/>
    </source>
</evidence>
<accession>A0ABY8J0I5</accession>
<keyword evidence="1" id="KW-0678">Repressor</keyword>
<feature type="DNA-binding region" description="H-T-H motif" evidence="3">
    <location>
        <begin position="36"/>
        <end position="55"/>
    </location>
</feature>
<evidence type="ECO:0000256" key="2">
    <source>
        <dbReference type="ARBA" id="ARBA00023125"/>
    </source>
</evidence>
<evidence type="ECO:0000313" key="6">
    <source>
        <dbReference type="Proteomes" id="UP001221597"/>
    </source>
</evidence>
<keyword evidence="2 3" id="KW-0238">DNA-binding</keyword>
<dbReference type="EMBL" id="CP121671">
    <property type="protein sequence ID" value="WFT76007.1"/>
    <property type="molecule type" value="Genomic_DNA"/>
</dbReference>
<reference evidence="5 6" key="1">
    <citation type="submission" date="2023-04" db="EMBL/GenBank/DDBJ databases">
        <title>Genome sequence of Halobacillus naozhouensis KACC 21980.</title>
        <authorList>
            <person name="Kim S."/>
            <person name="Heo J."/>
            <person name="Kwon S.-W."/>
        </authorList>
    </citation>
    <scope>NUCLEOTIDE SEQUENCE [LARGE SCALE GENOMIC DNA]</scope>
    <source>
        <strain evidence="5 6">KCTC 13234</strain>
    </source>
</reference>
<dbReference type="InterPro" id="IPR001647">
    <property type="entry name" value="HTH_TetR"/>
</dbReference>